<dbReference type="AlphaFoldDB" id="A0A6M3XU92"/>
<accession>A0A6M3XU92</accession>
<feature type="region of interest" description="Disordered" evidence="1">
    <location>
        <begin position="1"/>
        <end position="24"/>
    </location>
</feature>
<protein>
    <submittedName>
        <fullName evidence="2">Uncharacterized protein</fullName>
    </submittedName>
</protein>
<organism evidence="2">
    <name type="scientific">viral metagenome</name>
    <dbReference type="NCBI Taxonomy" id="1070528"/>
    <lineage>
        <taxon>unclassified sequences</taxon>
        <taxon>metagenomes</taxon>
        <taxon>organismal metagenomes</taxon>
    </lineage>
</organism>
<sequence>MPKMRAGLGGGDRYPPVPTDEGKVGTLWSRRKDRQIIALRERYPPNPLVPTPFLRRAFRIGCERNGKCQPILAYDHGNKGGVANATAVAPSAQPAHCRDQTLRPTV</sequence>
<evidence type="ECO:0000313" key="2">
    <source>
        <dbReference type="EMBL" id="QJH99865.1"/>
    </source>
</evidence>
<gene>
    <name evidence="2" type="ORF">TM448B01721_0012</name>
</gene>
<dbReference type="EMBL" id="MT144813">
    <property type="protein sequence ID" value="QJH99865.1"/>
    <property type="molecule type" value="Genomic_DNA"/>
</dbReference>
<reference evidence="2" key="1">
    <citation type="submission" date="2020-03" db="EMBL/GenBank/DDBJ databases">
        <title>The deep terrestrial virosphere.</title>
        <authorList>
            <person name="Holmfeldt K."/>
            <person name="Nilsson E."/>
            <person name="Simone D."/>
            <person name="Lopez-Fernandez M."/>
            <person name="Wu X."/>
            <person name="de Brujin I."/>
            <person name="Lundin D."/>
            <person name="Andersson A."/>
            <person name="Bertilsson S."/>
            <person name="Dopson M."/>
        </authorList>
    </citation>
    <scope>NUCLEOTIDE SEQUENCE</scope>
    <source>
        <strain evidence="2">TM448B01721</strain>
    </source>
</reference>
<proteinExistence type="predicted"/>
<name>A0A6M3XU92_9ZZZZ</name>
<evidence type="ECO:0000256" key="1">
    <source>
        <dbReference type="SAM" id="MobiDB-lite"/>
    </source>
</evidence>